<dbReference type="AlphaFoldDB" id="Q2GZN2"/>
<accession>Q2GZN2</accession>
<gene>
    <name evidence="2" type="ORF">CHGG_05014</name>
</gene>
<feature type="compositionally biased region" description="Basic and acidic residues" evidence="1">
    <location>
        <begin position="206"/>
        <end position="231"/>
    </location>
</feature>
<feature type="compositionally biased region" description="Basic residues" evidence="1">
    <location>
        <begin position="135"/>
        <end position="161"/>
    </location>
</feature>
<proteinExistence type="predicted"/>
<sequence length="329" mass="35848">MGTCKTRPIPEPTSTWNPIVLANNVPTSSVYKQTTPAVMIRGPVISHTPQWTFGIDVLETMVKMDTPRMSGMVRYPLSAAETLNPTSNPTVAGRDHTPNLTPQLHSQQETSRRPHNHHQTQQIQLKELLPESHPLRRGRRSRRLQHQRDQPRRKRTQRQIHPKTPPPRQVLGKHATQQRPQDTRTTKRDPQHRHTRGRPLGRRHQRNDGKRARDDARPPHAADGAARDERGAGGGGAGQRVAGFEDEDRGEEGELQVEVAEGFAPGGLEGGGGQEEGAAVPGDVVEAVEGGGDGRDGVGEDGEVDGEEEDAEDEGGEEGEEFGGGEGGG</sequence>
<evidence type="ECO:0000256" key="1">
    <source>
        <dbReference type="SAM" id="MobiDB-lite"/>
    </source>
</evidence>
<evidence type="ECO:0000313" key="3">
    <source>
        <dbReference type="Proteomes" id="UP000001056"/>
    </source>
</evidence>
<name>Q2GZN2_CHAGB</name>
<dbReference type="EMBL" id="CH408032">
    <property type="protein sequence ID" value="EAQ88395.1"/>
    <property type="molecule type" value="Genomic_DNA"/>
</dbReference>
<keyword evidence="3" id="KW-1185">Reference proteome</keyword>
<feature type="compositionally biased region" description="Gly residues" evidence="1">
    <location>
        <begin position="264"/>
        <end position="275"/>
    </location>
</feature>
<feature type="compositionally biased region" description="Polar residues" evidence="1">
    <location>
        <begin position="98"/>
        <end position="109"/>
    </location>
</feature>
<feature type="compositionally biased region" description="Acidic residues" evidence="1">
    <location>
        <begin position="244"/>
        <end position="255"/>
    </location>
</feature>
<feature type="compositionally biased region" description="Basic residues" evidence="1">
    <location>
        <begin position="190"/>
        <end position="205"/>
    </location>
</feature>
<feature type="region of interest" description="Disordered" evidence="1">
    <location>
        <begin position="83"/>
        <end position="329"/>
    </location>
</feature>
<reference evidence="3" key="1">
    <citation type="journal article" date="2015" name="Genome Announc.">
        <title>Draft genome sequence of the cellulolytic fungus Chaetomium globosum.</title>
        <authorList>
            <person name="Cuomo C.A."/>
            <person name="Untereiner W.A."/>
            <person name="Ma L.-J."/>
            <person name="Grabherr M."/>
            <person name="Birren B.W."/>
        </authorList>
    </citation>
    <scope>NUCLEOTIDE SEQUENCE [LARGE SCALE GENOMIC DNA]</scope>
    <source>
        <strain evidence="3">ATCC 6205 / CBS 148.51 / DSM 1962 / NBRC 6347 / NRRL 1970</strain>
    </source>
</reference>
<evidence type="ECO:0000313" key="2">
    <source>
        <dbReference type="EMBL" id="EAQ88395.1"/>
    </source>
</evidence>
<dbReference type="RefSeq" id="XP_001224228.1">
    <property type="nucleotide sequence ID" value="XM_001224227.1"/>
</dbReference>
<dbReference type="VEuPathDB" id="FungiDB:CHGG_05014"/>
<feature type="compositionally biased region" description="Acidic residues" evidence="1">
    <location>
        <begin position="299"/>
        <end position="323"/>
    </location>
</feature>
<dbReference type="GeneID" id="4391661"/>
<feature type="compositionally biased region" description="Low complexity" evidence="1">
    <location>
        <begin position="276"/>
        <end position="288"/>
    </location>
</feature>
<organism evidence="2 3">
    <name type="scientific">Chaetomium globosum (strain ATCC 6205 / CBS 148.51 / DSM 1962 / NBRC 6347 / NRRL 1970)</name>
    <name type="common">Soil fungus</name>
    <dbReference type="NCBI Taxonomy" id="306901"/>
    <lineage>
        <taxon>Eukaryota</taxon>
        <taxon>Fungi</taxon>
        <taxon>Dikarya</taxon>
        <taxon>Ascomycota</taxon>
        <taxon>Pezizomycotina</taxon>
        <taxon>Sordariomycetes</taxon>
        <taxon>Sordariomycetidae</taxon>
        <taxon>Sordariales</taxon>
        <taxon>Chaetomiaceae</taxon>
        <taxon>Chaetomium</taxon>
    </lineage>
</organism>
<dbReference type="Proteomes" id="UP000001056">
    <property type="component" value="Unassembled WGS sequence"/>
</dbReference>
<dbReference type="InParanoid" id="Q2GZN2"/>
<protein>
    <submittedName>
        <fullName evidence="2">Uncharacterized protein</fullName>
    </submittedName>
</protein>
<dbReference type="HOGENOM" id="CLU_844677_0_0_1"/>